<dbReference type="PROSITE" id="PS50041">
    <property type="entry name" value="C_TYPE_LECTIN_2"/>
    <property type="match status" value="1"/>
</dbReference>
<dbReference type="InterPro" id="IPR050111">
    <property type="entry name" value="C-type_lectin/snaclec_domain"/>
</dbReference>
<protein>
    <recommendedName>
        <fullName evidence="3">C-type lectin domain-containing protein</fullName>
    </recommendedName>
</protein>
<dbReference type="InterPro" id="IPR018378">
    <property type="entry name" value="C-type_lectin_CS"/>
</dbReference>
<dbReference type="EMBL" id="JARK01001346">
    <property type="protein sequence ID" value="EYC26846.1"/>
    <property type="molecule type" value="Genomic_DNA"/>
</dbReference>
<dbReference type="CDD" id="cd00037">
    <property type="entry name" value="CLECT"/>
    <property type="match status" value="1"/>
</dbReference>
<feature type="signal peptide" evidence="2">
    <location>
        <begin position="1"/>
        <end position="17"/>
    </location>
</feature>
<proteinExistence type="predicted"/>
<evidence type="ECO:0000256" key="1">
    <source>
        <dbReference type="ARBA" id="ARBA00023157"/>
    </source>
</evidence>
<evidence type="ECO:0000259" key="3">
    <source>
        <dbReference type="PROSITE" id="PS50041"/>
    </source>
</evidence>
<dbReference type="InterPro" id="IPR016187">
    <property type="entry name" value="CTDL_fold"/>
</dbReference>
<reference evidence="5" key="1">
    <citation type="journal article" date="2015" name="Nat. Genet.">
        <title>The genome and transcriptome of the zoonotic hookworm Ancylostoma ceylanicum identify infection-specific gene families.</title>
        <authorList>
            <person name="Schwarz E.M."/>
            <person name="Hu Y."/>
            <person name="Antoshechkin I."/>
            <person name="Miller M.M."/>
            <person name="Sternberg P.W."/>
            <person name="Aroian R.V."/>
        </authorList>
    </citation>
    <scope>NUCLEOTIDE SEQUENCE</scope>
    <source>
        <strain evidence="5">HY135</strain>
    </source>
</reference>
<name>A0A016VHR1_9BILA</name>
<comment type="caution">
    <text evidence="4">The sequence shown here is derived from an EMBL/GenBank/DDBJ whole genome shotgun (WGS) entry which is preliminary data.</text>
</comment>
<dbReference type="Gene3D" id="3.10.100.10">
    <property type="entry name" value="Mannose-Binding Protein A, subunit A"/>
    <property type="match status" value="1"/>
</dbReference>
<accession>A0A016VHR1</accession>
<feature type="domain" description="C-type lectin" evidence="3">
    <location>
        <begin position="26"/>
        <end position="148"/>
    </location>
</feature>
<dbReference type="PROSITE" id="PS00615">
    <property type="entry name" value="C_TYPE_LECTIN_1"/>
    <property type="match status" value="1"/>
</dbReference>
<feature type="chain" id="PRO_5001493549" description="C-type lectin domain-containing protein" evidence="2">
    <location>
        <begin position="18"/>
        <end position="157"/>
    </location>
</feature>
<dbReference type="Pfam" id="PF00059">
    <property type="entry name" value="Lectin_C"/>
    <property type="match status" value="1"/>
</dbReference>
<keyword evidence="2" id="KW-0732">Signal</keyword>
<gene>
    <name evidence="4" type="primary">Acey_s0010.g996</name>
    <name evidence="4" type="ORF">Y032_0010g996</name>
</gene>
<keyword evidence="1" id="KW-1015">Disulfide bond</keyword>
<dbReference type="InterPro" id="IPR016186">
    <property type="entry name" value="C-type_lectin-like/link_sf"/>
</dbReference>
<dbReference type="OrthoDB" id="5861056at2759"/>
<keyword evidence="5" id="KW-1185">Reference proteome</keyword>
<dbReference type="AlphaFoldDB" id="A0A016VHR1"/>
<evidence type="ECO:0000313" key="5">
    <source>
        <dbReference type="Proteomes" id="UP000024635"/>
    </source>
</evidence>
<dbReference type="Proteomes" id="UP000024635">
    <property type="component" value="Unassembled WGS sequence"/>
</dbReference>
<dbReference type="SUPFAM" id="SSF56436">
    <property type="entry name" value="C-type lectin-like"/>
    <property type="match status" value="1"/>
</dbReference>
<dbReference type="InterPro" id="IPR001304">
    <property type="entry name" value="C-type_lectin-like"/>
</dbReference>
<dbReference type="STRING" id="53326.A0A016VHR1"/>
<sequence length="157" mass="18219">MLRVYIVVTAIIATTEACTGWHMFYGNKHCYKVFCKEVEWEAAKKHCEELGGYLASIGDAEENNFVGSLAGNMYARVWIGYKRTTPHQRPFYWVDGSKTGFESWSSRTSEPNNARGDEDCTYMLTYAHLSRLEWNDHYCTFLSDYVCERNDCFDLPE</sequence>
<evidence type="ECO:0000313" key="4">
    <source>
        <dbReference type="EMBL" id="EYC26846.1"/>
    </source>
</evidence>
<dbReference type="PANTHER" id="PTHR22803">
    <property type="entry name" value="MANNOSE, PHOSPHOLIPASE, LECTIN RECEPTOR RELATED"/>
    <property type="match status" value="1"/>
</dbReference>
<dbReference type="SMART" id="SM00034">
    <property type="entry name" value="CLECT"/>
    <property type="match status" value="1"/>
</dbReference>
<evidence type="ECO:0000256" key="2">
    <source>
        <dbReference type="SAM" id="SignalP"/>
    </source>
</evidence>
<organism evidence="4 5">
    <name type="scientific">Ancylostoma ceylanicum</name>
    <dbReference type="NCBI Taxonomy" id="53326"/>
    <lineage>
        <taxon>Eukaryota</taxon>
        <taxon>Metazoa</taxon>
        <taxon>Ecdysozoa</taxon>
        <taxon>Nematoda</taxon>
        <taxon>Chromadorea</taxon>
        <taxon>Rhabditida</taxon>
        <taxon>Rhabditina</taxon>
        <taxon>Rhabditomorpha</taxon>
        <taxon>Strongyloidea</taxon>
        <taxon>Ancylostomatidae</taxon>
        <taxon>Ancylostomatinae</taxon>
        <taxon>Ancylostoma</taxon>
    </lineage>
</organism>